<keyword evidence="4 6" id="KW-0143">Chaperone</keyword>
<comment type="PTM">
    <text evidence="6">Under oxidizing conditions two disulfide bonds are formed involving the reactive cysteines. Under reducing conditions zinc is bound to the reactive cysteines and the protein is inactive.</text>
</comment>
<evidence type="ECO:0000256" key="2">
    <source>
        <dbReference type="ARBA" id="ARBA00022833"/>
    </source>
</evidence>
<dbReference type="InterPro" id="IPR016153">
    <property type="entry name" value="Heat_shock_Hsp33_N"/>
</dbReference>
<dbReference type="GO" id="GO:0042026">
    <property type="term" value="P:protein refolding"/>
    <property type="evidence" value="ECO:0007669"/>
    <property type="project" value="TreeGrafter"/>
</dbReference>
<reference evidence="8" key="1">
    <citation type="submission" date="2016-10" db="EMBL/GenBank/DDBJ databases">
        <authorList>
            <person name="Varghese N."/>
            <person name="Submissions S."/>
        </authorList>
    </citation>
    <scope>NUCLEOTIDE SEQUENCE [LARGE SCALE GENOMIC DNA]</scope>
    <source>
        <strain evidence="8">DSM 8987</strain>
    </source>
</reference>
<dbReference type="GO" id="GO:0051082">
    <property type="term" value="F:unfolded protein binding"/>
    <property type="evidence" value="ECO:0007669"/>
    <property type="project" value="UniProtKB-UniRule"/>
</dbReference>
<dbReference type="PIRSF" id="PIRSF005261">
    <property type="entry name" value="Heat_shock_Hsp33"/>
    <property type="match status" value="1"/>
</dbReference>
<evidence type="ECO:0000256" key="4">
    <source>
        <dbReference type="ARBA" id="ARBA00023186"/>
    </source>
</evidence>
<accession>A0A1G7E772</accession>
<dbReference type="InterPro" id="IPR016154">
    <property type="entry name" value="Heat_shock_Hsp33_C"/>
</dbReference>
<name>A0A1G7E772_9BACT</name>
<dbReference type="SUPFAM" id="SSF64397">
    <property type="entry name" value="Hsp33 domain"/>
    <property type="match status" value="1"/>
</dbReference>
<evidence type="ECO:0000256" key="1">
    <source>
        <dbReference type="ARBA" id="ARBA00022490"/>
    </source>
</evidence>
<protein>
    <recommendedName>
        <fullName evidence="6">33 kDa chaperonin</fullName>
    </recommendedName>
    <alternativeName>
        <fullName evidence="6">Heat shock protein 33 homolog</fullName>
        <shortName evidence="6">HSP33</shortName>
    </alternativeName>
</protein>
<dbReference type="Gene3D" id="3.55.30.10">
    <property type="entry name" value="Hsp33 domain"/>
    <property type="match status" value="1"/>
</dbReference>
<proteinExistence type="inferred from homology"/>
<keyword evidence="2 6" id="KW-0862">Zinc</keyword>
<dbReference type="SUPFAM" id="SSF118352">
    <property type="entry name" value="HSP33 redox switch-like"/>
    <property type="match status" value="1"/>
</dbReference>
<dbReference type="Proteomes" id="UP000243205">
    <property type="component" value="Unassembled WGS sequence"/>
</dbReference>
<dbReference type="HAMAP" id="MF_00117">
    <property type="entry name" value="HslO"/>
    <property type="match status" value="1"/>
</dbReference>
<dbReference type="GO" id="GO:0005737">
    <property type="term" value="C:cytoplasm"/>
    <property type="evidence" value="ECO:0007669"/>
    <property type="project" value="UniProtKB-SubCell"/>
</dbReference>
<dbReference type="InterPro" id="IPR000397">
    <property type="entry name" value="Heat_shock_Hsp33"/>
</dbReference>
<dbReference type="NCBIfam" id="NF001033">
    <property type="entry name" value="PRK00114.1"/>
    <property type="match status" value="1"/>
</dbReference>
<comment type="function">
    <text evidence="6">Redox regulated molecular chaperone. Protects both thermally unfolding and oxidatively damaged proteins from irreversible aggregation. Plays an important role in the bacterial defense system toward oxidative stress.</text>
</comment>
<dbReference type="Pfam" id="PF01430">
    <property type="entry name" value="HSP33"/>
    <property type="match status" value="1"/>
</dbReference>
<organism evidence="7 8">
    <name type="scientific">Desulfuromonas thiophila</name>
    <dbReference type="NCBI Taxonomy" id="57664"/>
    <lineage>
        <taxon>Bacteria</taxon>
        <taxon>Pseudomonadati</taxon>
        <taxon>Thermodesulfobacteriota</taxon>
        <taxon>Desulfuromonadia</taxon>
        <taxon>Desulfuromonadales</taxon>
        <taxon>Desulfuromonadaceae</taxon>
        <taxon>Desulfuromonas</taxon>
    </lineage>
</organism>
<gene>
    <name evidence="6" type="primary">hslO</name>
    <name evidence="7" type="ORF">SAMN05661003_11823</name>
</gene>
<dbReference type="OrthoDB" id="9793753at2"/>
<keyword evidence="5 6" id="KW-0676">Redox-active center</keyword>
<dbReference type="CDD" id="cd00498">
    <property type="entry name" value="Hsp33"/>
    <property type="match status" value="1"/>
</dbReference>
<evidence type="ECO:0000256" key="6">
    <source>
        <dbReference type="HAMAP-Rule" id="MF_00117"/>
    </source>
</evidence>
<sequence length="295" mass="31377">MERLPDVLVRGLTADGAFRLICARTTHLTADICQRQQTDPTATVALGRLLAAGALMTGLLKPGQRLALAVEGNGPLRRLQVEGDADGRICGTIAQPVAALPPREGHYDVATAIGRAGFLRVIKDLGLKEPYQGMVQLSSSEIGEDLAHYFMVSEQTPACVNLGVLLDPQAGVDASGGFLIQVLPGCPDQALELLEQQLAQLPPLSQLLATGTEPAVILQTLFPTQSLQLYPPQPLRFSCHCNRDRAAALLASLPTKEQNALAASIAGLSVTCEYCKTQYGFTPEDLTSTARLDTP</sequence>
<keyword evidence="3 6" id="KW-1015">Disulfide bond</keyword>
<comment type="subcellular location">
    <subcellularLocation>
        <location evidence="6">Cytoplasm</location>
    </subcellularLocation>
</comment>
<dbReference type="STRING" id="57664.SAMN05661003_11823"/>
<dbReference type="Gene3D" id="3.90.1280.10">
    <property type="entry name" value="HSP33 redox switch-like"/>
    <property type="match status" value="1"/>
</dbReference>
<evidence type="ECO:0000256" key="5">
    <source>
        <dbReference type="ARBA" id="ARBA00023284"/>
    </source>
</evidence>
<keyword evidence="1 6" id="KW-0963">Cytoplasm</keyword>
<dbReference type="GO" id="GO:0044183">
    <property type="term" value="F:protein folding chaperone"/>
    <property type="evidence" value="ECO:0007669"/>
    <property type="project" value="TreeGrafter"/>
</dbReference>
<dbReference type="EMBL" id="FNAQ01000018">
    <property type="protein sequence ID" value="SDE59537.1"/>
    <property type="molecule type" value="Genomic_DNA"/>
</dbReference>
<feature type="disulfide bond" description="Redox-active" evidence="6">
    <location>
        <begin position="239"/>
        <end position="241"/>
    </location>
</feature>
<dbReference type="PANTHER" id="PTHR30111">
    <property type="entry name" value="33 KDA CHAPERONIN"/>
    <property type="match status" value="1"/>
</dbReference>
<dbReference type="AlphaFoldDB" id="A0A1G7E772"/>
<evidence type="ECO:0000313" key="7">
    <source>
        <dbReference type="EMBL" id="SDE59537.1"/>
    </source>
</evidence>
<dbReference type="PANTHER" id="PTHR30111:SF1">
    <property type="entry name" value="33 KDA CHAPERONIN"/>
    <property type="match status" value="1"/>
</dbReference>
<comment type="similarity">
    <text evidence="6">Belongs to the HSP33 family.</text>
</comment>
<keyword evidence="8" id="KW-1185">Reference proteome</keyword>
<feature type="disulfide bond" description="Redox-active" evidence="6">
    <location>
        <begin position="272"/>
        <end position="275"/>
    </location>
</feature>
<evidence type="ECO:0000256" key="3">
    <source>
        <dbReference type="ARBA" id="ARBA00023157"/>
    </source>
</evidence>
<dbReference type="RefSeq" id="WP_092080100.1">
    <property type="nucleotide sequence ID" value="NZ_FNAQ01000018.1"/>
</dbReference>
<evidence type="ECO:0000313" key="8">
    <source>
        <dbReference type="Proteomes" id="UP000243205"/>
    </source>
</evidence>